<dbReference type="AlphaFoldDB" id="B8IXS9"/>
<evidence type="ECO:0000259" key="1">
    <source>
        <dbReference type="Pfam" id="PF01575"/>
    </source>
</evidence>
<dbReference type="GO" id="GO:0006633">
    <property type="term" value="P:fatty acid biosynthetic process"/>
    <property type="evidence" value="ECO:0007669"/>
    <property type="project" value="TreeGrafter"/>
</dbReference>
<dbReference type="KEGG" id="mno:Mnod_7894"/>
<dbReference type="SUPFAM" id="SSF54637">
    <property type="entry name" value="Thioesterase/thiol ester dehydrase-isomerase"/>
    <property type="match status" value="1"/>
</dbReference>
<geneLocation type="plasmid" evidence="2 3">
    <name>pMNOD02</name>
</geneLocation>
<name>B8IXS9_METNO</name>
<dbReference type="Pfam" id="PF01575">
    <property type="entry name" value="MaoC_dehydratas"/>
    <property type="match status" value="1"/>
</dbReference>
<evidence type="ECO:0000313" key="3">
    <source>
        <dbReference type="Proteomes" id="UP000008207"/>
    </source>
</evidence>
<dbReference type="GO" id="GO:0019171">
    <property type="term" value="F:(3R)-hydroxyacyl-[acyl-carrier-protein] dehydratase activity"/>
    <property type="evidence" value="ECO:0007669"/>
    <property type="project" value="TreeGrafter"/>
</dbReference>
<dbReference type="InterPro" id="IPR050965">
    <property type="entry name" value="UPF0336/Enoyl-CoA_hydratase"/>
</dbReference>
<dbReference type="HOGENOM" id="CLU_094876_2_0_5"/>
<accession>B8IXS9</accession>
<feature type="domain" description="MaoC-like" evidence="1">
    <location>
        <begin position="11"/>
        <end position="103"/>
    </location>
</feature>
<keyword evidence="3" id="KW-1185">Reference proteome</keyword>
<gene>
    <name evidence="2" type="ordered locus">Mnod_7894</name>
</gene>
<dbReference type="OrthoDB" id="4235906at2"/>
<organism evidence="2 3">
    <name type="scientific">Methylobacterium nodulans (strain LMG 21967 / CNCM I-2342 / ORS 2060)</name>
    <dbReference type="NCBI Taxonomy" id="460265"/>
    <lineage>
        <taxon>Bacteria</taxon>
        <taxon>Pseudomonadati</taxon>
        <taxon>Pseudomonadota</taxon>
        <taxon>Alphaproteobacteria</taxon>
        <taxon>Hyphomicrobiales</taxon>
        <taxon>Methylobacteriaceae</taxon>
        <taxon>Methylobacterium</taxon>
    </lineage>
</organism>
<reference evidence="3" key="1">
    <citation type="submission" date="2009-01" db="EMBL/GenBank/DDBJ databases">
        <title>Complete sequence of plasmid 2 of Methylobacterium nodulans ORS 2060.</title>
        <authorList>
            <consortium name="US DOE Joint Genome Institute"/>
            <person name="Lucas S."/>
            <person name="Copeland A."/>
            <person name="Lapidus A."/>
            <person name="Glavina del Rio T."/>
            <person name="Dalin E."/>
            <person name="Tice H."/>
            <person name="Bruce D."/>
            <person name="Goodwin L."/>
            <person name="Pitluck S."/>
            <person name="Sims D."/>
            <person name="Brettin T."/>
            <person name="Detter J.C."/>
            <person name="Han C."/>
            <person name="Larimer F."/>
            <person name="Land M."/>
            <person name="Hauser L."/>
            <person name="Kyrpides N."/>
            <person name="Ivanova N."/>
            <person name="Marx C.J."/>
            <person name="Richardson P."/>
        </authorList>
    </citation>
    <scope>NUCLEOTIDE SEQUENCE [LARGE SCALE GENOMIC DNA]</scope>
    <source>
        <strain evidence="3">LMG 21967 / CNCM I-2342 / ORS 2060</strain>
        <plasmid evidence="3">Plasmid pMNOD02</plasmid>
    </source>
</reference>
<protein>
    <submittedName>
        <fullName evidence="2">MaoC domain protein dehydratase</fullName>
    </submittedName>
</protein>
<dbReference type="InterPro" id="IPR029069">
    <property type="entry name" value="HotDog_dom_sf"/>
</dbReference>
<dbReference type="PANTHER" id="PTHR43437">
    <property type="entry name" value="HYDROXYACYL-THIOESTER DEHYDRATASE TYPE 2, MITOCHONDRIAL-RELATED"/>
    <property type="match status" value="1"/>
</dbReference>
<dbReference type="CDD" id="cd03441">
    <property type="entry name" value="R_hydratase_like"/>
    <property type="match status" value="1"/>
</dbReference>
<dbReference type="Proteomes" id="UP000008207">
    <property type="component" value="Plasmid pMNOD02"/>
</dbReference>
<sequence length="141" mass="15686">MAMRAYPRERFSSEVTLSLSQVTQFADAVGDNNPIHHDAEYAATTRFGRPTASGPHATSLLLALTASHFSKKGAMLGLEFCVRFRRPIYADETIRLEWLVVKVAWNEKLRGEIVELRGRIKGQDGKTSVGAKGRVLVTDRL</sequence>
<proteinExistence type="predicted"/>
<dbReference type="PANTHER" id="PTHR43437:SF3">
    <property type="entry name" value="HYDROXYACYL-THIOESTER DEHYDRATASE TYPE 2, MITOCHONDRIAL"/>
    <property type="match status" value="1"/>
</dbReference>
<dbReference type="InterPro" id="IPR002539">
    <property type="entry name" value="MaoC-like_dom"/>
</dbReference>
<dbReference type="EMBL" id="CP001351">
    <property type="protein sequence ID" value="ACL62911.1"/>
    <property type="molecule type" value="Genomic_DNA"/>
</dbReference>
<evidence type="ECO:0000313" key="2">
    <source>
        <dbReference type="EMBL" id="ACL62911.1"/>
    </source>
</evidence>
<dbReference type="Gene3D" id="3.10.129.10">
    <property type="entry name" value="Hotdog Thioesterase"/>
    <property type="match status" value="1"/>
</dbReference>
<keyword evidence="2" id="KW-0614">Plasmid</keyword>